<protein>
    <recommendedName>
        <fullName evidence="6">THAP-type domain-containing protein</fullName>
    </recommendedName>
</protein>
<dbReference type="KEGG" id="epa:110254867"/>
<evidence type="ECO:0000256" key="1">
    <source>
        <dbReference type="ARBA" id="ARBA00022723"/>
    </source>
</evidence>
<evidence type="ECO:0000256" key="5">
    <source>
        <dbReference type="PROSITE-ProRule" id="PRU00309"/>
    </source>
</evidence>
<evidence type="ECO:0000313" key="7">
    <source>
        <dbReference type="EnsemblMetazoa" id="XP_020917574.1"/>
    </source>
</evidence>
<dbReference type="EnsemblMetazoa" id="XM_021061915.1">
    <property type="protein sequence ID" value="XP_020917574.1"/>
    <property type="gene ID" value="LOC110254867"/>
</dbReference>
<dbReference type="GO" id="GO:0008270">
    <property type="term" value="F:zinc ion binding"/>
    <property type="evidence" value="ECO:0007669"/>
    <property type="project" value="UniProtKB-KW"/>
</dbReference>
<dbReference type="GO" id="GO:0003677">
    <property type="term" value="F:DNA binding"/>
    <property type="evidence" value="ECO:0007669"/>
    <property type="project" value="UniProtKB-UniRule"/>
</dbReference>
<organism evidence="7 8">
    <name type="scientific">Exaiptasia diaphana</name>
    <name type="common">Tropical sea anemone</name>
    <name type="synonym">Aiptasia pulchella</name>
    <dbReference type="NCBI Taxonomy" id="2652724"/>
    <lineage>
        <taxon>Eukaryota</taxon>
        <taxon>Metazoa</taxon>
        <taxon>Cnidaria</taxon>
        <taxon>Anthozoa</taxon>
        <taxon>Hexacorallia</taxon>
        <taxon>Actiniaria</taxon>
        <taxon>Aiptasiidae</taxon>
        <taxon>Exaiptasia</taxon>
    </lineage>
</organism>
<reference evidence="7" key="1">
    <citation type="submission" date="2022-11" db="UniProtKB">
        <authorList>
            <consortium name="EnsemblMetazoa"/>
        </authorList>
    </citation>
    <scope>IDENTIFICATION</scope>
</reference>
<feature type="domain" description="THAP-type" evidence="6">
    <location>
        <begin position="1"/>
        <end position="91"/>
    </location>
</feature>
<dbReference type="AlphaFoldDB" id="A0A913YB37"/>
<name>A0A913YB37_EXADI</name>
<evidence type="ECO:0000256" key="2">
    <source>
        <dbReference type="ARBA" id="ARBA00022771"/>
    </source>
</evidence>
<evidence type="ECO:0000256" key="3">
    <source>
        <dbReference type="ARBA" id="ARBA00022833"/>
    </source>
</evidence>
<proteinExistence type="predicted"/>
<keyword evidence="2 5" id="KW-0863">Zinc-finger</keyword>
<dbReference type="RefSeq" id="XP_020917574.1">
    <property type="nucleotide sequence ID" value="XM_021061915.1"/>
</dbReference>
<evidence type="ECO:0000313" key="8">
    <source>
        <dbReference type="Proteomes" id="UP000887567"/>
    </source>
</evidence>
<evidence type="ECO:0000256" key="4">
    <source>
        <dbReference type="ARBA" id="ARBA00023125"/>
    </source>
</evidence>
<keyword evidence="3" id="KW-0862">Zinc</keyword>
<dbReference type="Pfam" id="PF05485">
    <property type="entry name" value="THAP"/>
    <property type="match status" value="1"/>
</dbReference>
<evidence type="ECO:0000259" key="6">
    <source>
        <dbReference type="PROSITE" id="PS50950"/>
    </source>
</evidence>
<keyword evidence="1" id="KW-0479">Metal-binding</keyword>
<dbReference type="PROSITE" id="PS50950">
    <property type="entry name" value="ZF_THAP"/>
    <property type="match status" value="1"/>
</dbReference>
<dbReference type="Proteomes" id="UP000887567">
    <property type="component" value="Unplaced"/>
</dbReference>
<keyword evidence="4 5" id="KW-0238">DNA-binding</keyword>
<dbReference type="OrthoDB" id="5988832at2759"/>
<dbReference type="GeneID" id="110254867"/>
<accession>A0A913YB37</accession>
<dbReference type="PANTHER" id="PTHR23080:SF63">
    <property type="entry name" value="TICK TRANSPOSON"/>
    <property type="match status" value="1"/>
</dbReference>
<dbReference type="SUPFAM" id="SSF57716">
    <property type="entry name" value="Glucocorticoid receptor-like (DNA-binding domain)"/>
    <property type="match status" value="1"/>
</dbReference>
<dbReference type="SMART" id="SM00980">
    <property type="entry name" value="THAP"/>
    <property type="match status" value="1"/>
</dbReference>
<sequence>MVHCIVFGCTSKSGKTRVSFHTIPKVVSNQGEEHEELTRERRRRWISAISRGDTQTKRILESERVCGLHFVNGKPAASWDRYHIDWVPTLNLGKQQTKKTTVDDHKEGVSLRAERAKERRKRNIERQQLEAAKKRKELDQSGLPVQNIDFATASSSNDDVSSLDPLYVDEACGSTSDAEYCDGTEMEKGTQTVVHKVVERSTSTEDFEVVSEGRRNRGTPTLEFNYLFQNSVYRAPDKDFFDSSDKVRFYTGLSSFEVLMVVFEHVSPYVSRRSALTSLSSFQEFILVDETTA</sequence>
<keyword evidence="8" id="KW-1185">Reference proteome</keyword>
<dbReference type="InterPro" id="IPR006612">
    <property type="entry name" value="THAP_Znf"/>
</dbReference>
<dbReference type="OMA" id="MEMECLS"/>
<dbReference type="PANTHER" id="PTHR23080">
    <property type="entry name" value="THAP DOMAIN PROTEIN"/>
    <property type="match status" value="1"/>
</dbReference>